<organism evidence="3 4">
    <name type="scientific">Methylobacterium currus</name>
    <dbReference type="NCBI Taxonomy" id="2051553"/>
    <lineage>
        <taxon>Bacteria</taxon>
        <taxon>Pseudomonadati</taxon>
        <taxon>Pseudomonadota</taxon>
        <taxon>Alphaproteobacteria</taxon>
        <taxon>Hyphomicrobiales</taxon>
        <taxon>Methylobacteriaceae</taxon>
        <taxon>Methylobacterium</taxon>
    </lineage>
</organism>
<dbReference type="Gene3D" id="2.60.450.10">
    <property type="entry name" value="Lipopolysaccharide (LPS) transport protein A like domain"/>
    <property type="match status" value="1"/>
</dbReference>
<dbReference type="RefSeq" id="WP_099955245.1">
    <property type="nucleotide sequence ID" value="NZ_CP028843.1"/>
</dbReference>
<evidence type="ECO:0000256" key="1">
    <source>
        <dbReference type="SAM" id="MobiDB-lite"/>
    </source>
</evidence>
<evidence type="ECO:0000313" key="4">
    <source>
        <dbReference type="Proteomes" id="UP000244755"/>
    </source>
</evidence>
<dbReference type="KEGG" id="mee:DA075_23290"/>
<dbReference type="Proteomes" id="UP000244755">
    <property type="component" value="Chromosome 1"/>
</dbReference>
<dbReference type="Pfam" id="PF06835">
    <property type="entry name" value="LptC"/>
    <property type="match status" value="1"/>
</dbReference>
<feature type="region of interest" description="Disordered" evidence="1">
    <location>
        <begin position="228"/>
        <end position="252"/>
    </location>
</feature>
<keyword evidence="4" id="KW-1185">Reference proteome</keyword>
<protein>
    <submittedName>
        <fullName evidence="3">Lipopolysaccharide-assembly, LptC-related protein</fullName>
    </submittedName>
</protein>
<dbReference type="OrthoDB" id="7873824at2"/>
<name>A0A2R4WPJ4_9HYPH</name>
<dbReference type="AlphaFoldDB" id="A0A2R4WPJ4"/>
<keyword evidence="2" id="KW-0472">Membrane</keyword>
<keyword evidence="2" id="KW-1133">Transmembrane helix</keyword>
<evidence type="ECO:0000313" key="3">
    <source>
        <dbReference type="EMBL" id="AWB23457.1"/>
    </source>
</evidence>
<evidence type="ECO:0000256" key="2">
    <source>
        <dbReference type="SAM" id="Phobius"/>
    </source>
</evidence>
<accession>A0A2R4WPJ4</accession>
<reference evidence="3 4" key="1">
    <citation type="submission" date="2018-04" db="EMBL/GenBank/DDBJ databases">
        <title>Methylobacterium sp. PR1016A genome.</title>
        <authorList>
            <person name="Park W."/>
        </authorList>
    </citation>
    <scope>NUCLEOTIDE SEQUENCE [LARGE SCALE GENOMIC DNA]</scope>
    <source>
        <strain evidence="3 4">PR1016A</strain>
    </source>
</reference>
<feature type="transmembrane region" description="Helical" evidence="2">
    <location>
        <begin position="44"/>
        <end position="66"/>
    </location>
</feature>
<dbReference type="EMBL" id="CP028843">
    <property type="protein sequence ID" value="AWB23457.1"/>
    <property type="molecule type" value="Genomic_DNA"/>
</dbReference>
<dbReference type="InterPro" id="IPR010664">
    <property type="entry name" value="LipoPS_assembly_LptC-rel"/>
</dbReference>
<sequence>MQVATTLLQASSLDALPSAAGPGLDPRRLRAHARARRHSALVRWLRRAIPLGAGAAGLAIVVGTWLNPFADLGVSVSLGSIGVSGSKVTMESPRLSGYRSKDNRPYVVTAKAALQDVRKPFVIELQNMLGRLTTDESGGLAHIEATAGIFDTQKEALDLSQHIRLWTDKGQEARLTSAHVDFKAGAMSSREAVTVTMPTGSIKADGLEVTESGKTISFVGNVKAVFSQSTPSQDSSEQDPPLRTTEAQIKDD</sequence>
<keyword evidence="2" id="KW-0812">Transmembrane</keyword>
<gene>
    <name evidence="3" type="ORF">DA075_23290</name>
</gene>
<proteinExistence type="predicted"/>